<feature type="domain" description="Vps72/YL1 C-terminal" evidence="3">
    <location>
        <begin position="509"/>
        <end position="538"/>
    </location>
</feature>
<comment type="similarity">
    <text evidence="1">Belongs to the VPS72/YL1 family.</text>
</comment>
<dbReference type="SMART" id="SM00993">
    <property type="entry name" value="YL1_C"/>
    <property type="match status" value="1"/>
</dbReference>
<feature type="region of interest" description="Disordered" evidence="2">
    <location>
        <begin position="438"/>
        <end position="457"/>
    </location>
</feature>
<keyword evidence="5" id="KW-1185">Reference proteome</keyword>
<dbReference type="PANTHER" id="PTHR13275">
    <property type="entry name" value="YL-1 PROTEIN TRANSCRIPTION FACTOR-LIKE 1"/>
    <property type="match status" value="1"/>
</dbReference>
<dbReference type="KEGG" id="mbe:MBM_04487"/>
<dbReference type="EMBL" id="JH921436">
    <property type="protein sequence ID" value="EKD17626.1"/>
    <property type="molecule type" value="Genomic_DNA"/>
</dbReference>
<feature type="compositionally biased region" description="Pro residues" evidence="2">
    <location>
        <begin position="365"/>
        <end position="387"/>
    </location>
</feature>
<evidence type="ECO:0000313" key="5">
    <source>
        <dbReference type="Proteomes" id="UP000006753"/>
    </source>
</evidence>
<evidence type="ECO:0000313" key="4">
    <source>
        <dbReference type="EMBL" id="EKD17626.1"/>
    </source>
</evidence>
<dbReference type="Proteomes" id="UP000006753">
    <property type="component" value="Unassembled WGS sequence"/>
</dbReference>
<dbReference type="InParanoid" id="K1WX40"/>
<dbReference type="eggNOG" id="KOG2897">
    <property type="taxonomic scope" value="Eukaryota"/>
</dbReference>
<feature type="compositionally biased region" description="Pro residues" evidence="2">
    <location>
        <begin position="16"/>
        <end position="25"/>
    </location>
</feature>
<dbReference type="GO" id="GO:0005634">
    <property type="term" value="C:nucleus"/>
    <property type="evidence" value="ECO:0007669"/>
    <property type="project" value="TreeGrafter"/>
</dbReference>
<dbReference type="InterPro" id="IPR013272">
    <property type="entry name" value="Vps72/YL1_C"/>
</dbReference>
<evidence type="ECO:0000259" key="3">
    <source>
        <dbReference type="SMART" id="SM00993"/>
    </source>
</evidence>
<proteinExistence type="inferred from homology"/>
<feature type="compositionally biased region" description="Basic and acidic residues" evidence="2">
    <location>
        <begin position="112"/>
        <end position="122"/>
    </location>
</feature>
<gene>
    <name evidence="4" type="ORF">MBM_04487</name>
</gene>
<dbReference type="Pfam" id="PF05764">
    <property type="entry name" value="YL1"/>
    <property type="match status" value="1"/>
</dbReference>
<feature type="region of interest" description="Disordered" evidence="2">
    <location>
        <begin position="288"/>
        <end position="390"/>
    </location>
</feature>
<dbReference type="STRING" id="1072389.K1WX40"/>
<feature type="compositionally biased region" description="Pro residues" evidence="2">
    <location>
        <begin position="447"/>
        <end position="457"/>
    </location>
</feature>
<dbReference type="RefSeq" id="XP_007292376.1">
    <property type="nucleotide sequence ID" value="XM_007292314.1"/>
</dbReference>
<accession>K1WX40</accession>
<feature type="region of interest" description="Disordered" evidence="2">
    <location>
        <begin position="1"/>
        <end position="191"/>
    </location>
</feature>
<dbReference type="GeneID" id="18760422"/>
<dbReference type="OrthoDB" id="3942062at2759"/>
<dbReference type="Pfam" id="PF08265">
    <property type="entry name" value="YL1_C"/>
    <property type="match status" value="1"/>
</dbReference>
<evidence type="ECO:0000256" key="2">
    <source>
        <dbReference type="SAM" id="MobiDB-lite"/>
    </source>
</evidence>
<feature type="region of interest" description="Disordered" evidence="2">
    <location>
        <begin position="211"/>
        <end position="256"/>
    </location>
</feature>
<evidence type="ECO:0000256" key="1">
    <source>
        <dbReference type="ARBA" id="ARBA00006832"/>
    </source>
</evidence>
<protein>
    <submittedName>
        <fullName evidence="4">YL1 nuclear protein</fullName>
    </submittedName>
</protein>
<reference evidence="4 5" key="1">
    <citation type="journal article" date="2012" name="BMC Genomics">
        <title>Sequencing the genome of Marssonina brunnea reveals fungus-poplar co-evolution.</title>
        <authorList>
            <person name="Zhu S."/>
            <person name="Cao Y.-Z."/>
            <person name="Jiang C."/>
            <person name="Tan B.-Y."/>
            <person name="Wang Z."/>
            <person name="Feng S."/>
            <person name="Zhang L."/>
            <person name="Su X.-H."/>
            <person name="Brejova B."/>
            <person name="Vinar T."/>
            <person name="Xu M."/>
            <person name="Wang M.-X."/>
            <person name="Zhang S.-G."/>
            <person name="Huang M.-R."/>
            <person name="Wu R."/>
            <person name="Zhou Y."/>
        </authorList>
    </citation>
    <scope>NUCLEOTIDE SEQUENCE [LARGE SCALE GENOMIC DNA]</scope>
    <source>
        <strain evidence="4 5">MB_m1</strain>
    </source>
</reference>
<dbReference type="OMA" id="PVISYWS"/>
<dbReference type="PANTHER" id="PTHR13275:SF4">
    <property type="entry name" value="VACUOLAR PROTEIN SORTING-ASSOCIATED PROTEIN 72 HOMOLOG"/>
    <property type="match status" value="1"/>
</dbReference>
<sequence length="663" mass="70515">MANEEDVPLQDGPAQASPPPPPSPSPSSSSGEDEAPQVEWLATGRAKRSTAGNRLHSLLQQEETDDELELLFAEADDDAGFSDHEADSDVQMDSSSDEDDQGPTAGDDLEGEKELEKQARAERLKKRKQDGGRGVPKAFKKRVKIDPTVVSAPPPRPKKKSERASWIPTAEEAPTRASARGTTKQSKEQLHAQMVDREIRRLNQLANMDRAAKRREAAKKPPMTQEDRLKEAARVEKSNSKSLSRWEEAEQQREEEQLAKLAALKNRKVEGPVVTWWSGIGEWVGGKLRKVGKNMTIEDKEKPSKKRKLNEDEDEVVEPVPPESTGGVKEKDVSVSTGAGPSATAPKEPSPVVQRTSPNQFAKPYVPPPEMRFQPPAPSPRYIPGPPNSSVLAPPAGLPLSAPPPPLNGLHRPYIMGPFALDGSAPLPGFGIYAPPPPFTPSTPFTPNRPSPLPPPEVPPPPPTIEHGACNYLILENFNETAIRDKNVQTQILFGRKFIKAPRLRPPPVLCVITGHPARYRDPATGLPYYSAHAYKEIQKLKRGEYKWSALVGAYVGVGGCAARGVPGRFLDAKAPGPVTATATVTTTATATASAGASAGATVAVPEPSVGPSVGGGGATTSDGACVAGDVKTSVGTNPGTTVGASATAIGPANTNVTNANTL</sequence>
<dbReference type="InterPro" id="IPR046757">
    <property type="entry name" value="YL1_N"/>
</dbReference>
<feature type="compositionally biased region" description="Acidic residues" evidence="2">
    <location>
        <begin position="88"/>
        <end position="111"/>
    </location>
</feature>
<name>K1WX40_MARBU</name>
<dbReference type="HOGENOM" id="CLU_008699_2_0_1"/>
<feature type="compositionally biased region" description="Acidic residues" evidence="2">
    <location>
        <begin position="62"/>
        <end position="80"/>
    </location>
</feature>
<dbReference type="AlphaFoldDB" id="K1WX40"/>
<organism evidence="4 5">
    <name type="scientific">Marssonina brunnea f. sp. multigermtubi (strain MB_m1)</name>
    <name type="common">Marssonina leaf spot fungus</name>
    <dbReference type="NCBI Taxonomy" id="1072389"/>
    <lineage>
        <taxon>Eukaryota</taxon>
        <taxon>Fungi</taxon>
        <taxon>Dikarya</taxon>
        <taxon>Ascomycota</taxon>
        <taxon>Pezizomycotina</taxon>
        <taxon>Leotiomycetes</taxon>
        <taxon>Helotiales</taxon>
        <taxon>Drepanopezizaceae</taxon>
        <taxon>Drepanopeziza</taxon>
    </lineage>
</organism>